<evidence type="ECO:0000313" key="4">
    <source>
        <dbReference type="EMBL" id="TNN34191.1"/>
    </source>
</evidence>
<comment type="caution">
    <text evidence="4">The sequence shown here is derived from an EMBL/GenBank/DDBJ whole genome shotgun (WGS) entry which is preliminary data.</text>
</comment>
<name>A0A4Z2F099_9TELE</name>
<keyword evidence="4" id="KW-0969">Cilium</keyword>
<dbReference type="PANTHER" id="PTHR22538:SF0">
    <property type="entry name" value="CILIA- AND FLAGELLA-ASSOCIATED PROTEIN 74"/>
    <property type="match status" value="1"/>
</dbReference>
<feature type="compositionally biased region" description="Polar residues" evidence="1">
    <location>
        <begin position="138"/>
        <end position="174"/>
    </location>
</feature>
<dbReference type="Gene3D" id="2.60.40.10">
    <property type="entry name" value="Immunoglobulins"/>
    <property type="match status" value="1"/>
</dbReference>
<evidence type="ECO:0000313" key="5">
    <source>
        <dbReference type="Proteomes" id="UP000314294"/>
    </source>
</evidence>
<keyword evidence="2" id="KW-0732">Signal</keyword>
<dbReference type="AlphaFoldDB" id="A0A4Z2F099"/>
<sequence>MPTTNYAMALLMPRPLLLSTSICLMDHGVLRVLPCSSPASLAGRPLAACGSAVGRRAVKLLGVLINQDLEGEVQFASALGPFSVPVRCSMKRCDLEVDSQRVDFGSHVVGQTISWTITLTNKGALATVFSLDTATHLSPETSRAQTTPEVSAHTCQEEGSQNTTSEDRSSSVSMGTGELQPKQESQEPCEASQQAPPGEAVMHRVFTGMPVLPTVPDVVPFLPLFTSLYYIQVYFIQPNITNYEFASVGFTICTHT</sequence>
<organism evidence="4 5">
    <name type="scientific">Liparis tanakae</name>
    <name type="common">Tanaka's snailfish</name>
    <dbReference type="NCBI Taxonomy" id="230148"/>
    <lineage>
        <taxon>Eukaryota</taxon>
        <taxon>Metazoa</taxon>
        <taxon>Chordata</taxon>
        <taxon>Craniata</taxon>
        <taxon>Vertebrata</taxon>
        <taxon>Euteleostomi</taxon>
        <taxon>Actinopterygii</taxon>
        <taxon>Neopterygii</taxon>
        <taxon>Teleostei</taxon>
        <taxon>Neoteleostei</taxon>
        <taxon>Acanthomorphata</taxon>
        <taxon>Eupercaria</taxon>
        <taxon>Perciformes</taxon>
        <taxon>Cottioidei</taxon>
        <taxon>Cottales</taxon>
        <taxon>Liparidae</taxon>
        <taxon>Liparis</taxon>
    </lineage>
</organism>
<accession>A0A4Z2F099</accession>
<protein>
    <submittedName>
        <fullName evidence="4">Cilia-and flagella-associated protein 74</fullName>
    </submittedName>
</protein>
<evidence type="ECO:0000259" key="3">
    <source>
        <dbReference type="Pfam" id="PF24770"/>
    </source>
</evidence>
<keyword evidence="5" id="KW-1185">Reference proteome</keyword>
<dbReference type="Pfam" id="PF24770">
    <property type="entry name" value="Ig-CFAP74_2"/>
    <property type="match status" value="1"/>
</dbReference>
<reference evidence="4 5" key="1">
    <citation type="submission" date="2019-03" db="EMBL/GenBank/DDBJ databases">
        <title>First draft genome of Liparis tanakae, snailfish: a comprehensive survey of snailfish specific genes.</title>
        <authorList>
            <person name="Kim W."/>
            <person name="Song I."/>
            <person name="Jeong J.-H."/>
            <person name="Kim D."/>
            <person name="Kim S."/>
            <person name="Ryu S."/>
            <person name="Song J.Y."/>
            <person name="Lee S.K."/>
        </authorList>
    </citation>
    <scope>NUCLEOTIDE SEQUENCE [LARGE SCALE GENOMIC DNA]</scope>
    <source>
        <tissue evidence="4">Muscle</tissue>
    </source>
</reference>
<feature type="chain" id="PRO_5021237170" evidence="2">
    <location>
        <begin position="20"/>
        <end position="256"/>
    </location>
</feature>
<dbReference type="InterPro" id="IPR056306">
    <property type="entry name" value="Ig-CFAP74_2nd"/>
</dbReference>
<evidence type="ECO:0000256" key="1">
    <source>
        <dbReference type="SAM" id="MobiDB-lite"/>
    </source>
</evidence>
<dbReference type="OrthoDB" id="8935749at2759"/>
<feature type="region of interest" description="Disordered" evidence="1">
    <location>
        <begin position="138"/>
        <end position="197"/>
    </location>
</feature>
<evidence type="ECO:0000256" key="2">
    <source>
        <dbReference type="SAM" id="SignalP"/>
    </source>
</evidence>
<feature type="signal peptide" evidence="2">
    <location>
        <begin position="1"/>
        <end position="19"/>
    </location>
</feature>
<dbReference type="EMBL" id="SRLO01002022">
    <property type="protein sequence ID" value="TNN34191.1"/>
    <property type="molecule type" value="Genomic_DNA"/>
</dbReference>
<proteinExistence type="predicted"/>
<dbReference type="PANTHER" id="PTHR22538">
    <property type="entry name" value="CILIA- AND FLAGELLA-ASSOCIATED PROTEIN 74"/>
    <property type="match status" value="1"/>
</dbReference>
<keyword evidence="4" id="KW-0282">Flagellum</keyword>
<feature type="domain" description="CFAP74 second Ig-like" evidence="3">
    <location>
        <begin position="95"/>
        <end position="194"/>
    </location>
</feature>
<dbReference type="Proteomes" id="UP000314294">
    <property type="component" value="Unassembled WGS sequence"/>
</dbReference>
<dbReference type="InterPro" id="IPR013783">
    <property type="entry name" value="Ig-like_fold"/>
</dbReference>
<keyword evidence="4" id="KW-0966">Cell projection</keyword>
<gene>
    <name evidence="4" type="primary">CFAP74_2</name>
    <name evidence="4" type="ORF">EYF80_055648</name>
</gene>